<evidence type="ECO:0000313" key="6">
    <source>
        <dbReference type="EMBL" id="CAB3997185.1"/>
    </source>
</evidence>
<dbReference type="PANTHER" id="PTHR19858">
    <property type="entry name" value="WD40 REPEAT PROTEIN"/>
    <property type="match status" value="1"/>
</dbReference>
<comment type="similarity">
    <text evidence="2">Belongs to the WD repeat PWP2 family.</text>
</comment>
<dbReference type="InterPro" id="IPR007148">
    <property type="entry name" value="SSU_processome_Utp12"/>
</dbReference>
<reference evidence="6" key="1">
    <citation type="submission" date="2020-04" db="EMBL/GenBank/DDBJ databases">
        <authorList>
            <person name="Alioto T."/>
            <person name="Alioto T."/>
            <person name="Gomez Garrido J."/>
        </authorList>
    </citation>
    <scope>NUCLEOTIDE SEQUENCE</scope>
    <source>
        <strain evidence="6">A484AB</strain>
    </source>
</reference>
<dbReference type="GO" id="GO:0034388">
    <property type="term" value="C:Pwp2p-containing subcomplex of 90S preribosome"/>
    <property type="evidence" value="ECO:0007669"/>
    <property type="project" value="TreeGrafter"/>
</dbReference>
<dbReference type="GO" id="GO:0000462">
    <property type="term" value="P:maturation of SSU-rRNA from tricistronic rRNA transcript (SSU-rRNA, 5.8S rRNA, LSU-rRNA)"/>
    <property type="evidence" value="ECO:0007669"/>
    <property type="project" value="TreeGrafter"/>
</dbReference>
<dbReference type="GO" id="GO:0000028">
    <property type="term" value="P:ribosomal small subunit assembly"/>
    <property type="evidence" value="ECO:0007669"/>
    <property type="project" value="TreeGrafter"/>
</dbReference>
<dbReference type="PROSITE" id="PS00678">
    <property type="entry name" value="WD_REPEATS_1"/>
    <property type="match status" value="2"/>
</dbReference>
<dbReference type="InterPro" id="IPR020472">
    <property type="entry name" value="WD40_PAC1"/>
</dbReference>
<gene>
    <name evidence="6" type="ORF">PACLA_8A077404</name>
</gene>
<dbReference type="SMART" id="SM00320">
    <property type="entry name" value="WD40"/>
    <property type="match status" value="8"/>
</dbReference>
<evidence type="ECO:0000313" key="7">
    <source>
        <dbReference type="Proteomes" id="UP001152795"/>
    </source>
</evidence>
<dbReference type="EMBL" id="CACRXK020003045">
    <property type="protein sequence ID" value="CAB3997185.1"/>
    <property type="molecule type" value="Genomic_DNA"/>
</dbReference>
<evidence type="ECO:0000256" key="3">
    <source>
        <dbReference type="ARBA" id="ARBA00022574"/>
    </source>
</evidence>
<dbReference type="Pfam" id="PF00400">
    <property type="entry name" value="WD40"/>
    <property type="match status" value="3"/>
</dbReference>
<dbReference type="GO" id="GO:0032040">
    <property type="term" value="C:small-subunit processome"/>
    <property type="evidence" value="ECO:0007669"/>
    <property type="project" value="TreeGrafter"/>
</dbReference>
<sequence length="673" mass="75507">MNFLTVAKIYTVSRDGALFVWSCNKDINELEMKDKNNEDSDGEVDVKWKKESKYFYHQDNTDLTCCAFHKQTKILIAGFSSGIFALHELPEFNLIHTLSISQKTISTVAVNPSGEWLAFGCSSVGQLLVWEWQSESYILKQQGHFYDMNVLAYSPDGQLVVTGGDDAKVKVWNTTSGFCFVTFHEHTAGVTGVSFTSNGQVILSSSLDGTVRAFDLNRYRNFRTFASPRPAQFSCLAVDDSGEVVCAGSLDTFEIFLWSMQTGRLLEVIAGHEAPVSSLCFSSSHPVLLSGSWDKTVKVWDVYSSRIARETLLLNSDVVALTTRPDGNEVAVATLDGQLTFWDISTAIQLHSIEGRNDLGGGRKSSDRMTAKTSSASKCFTSLCYTADGTCVLAGGKSKFVCIYNIEQQILMKRFEISRNRSFDAMQEFLNSGQMTDAGPLDLIDDSDDESNRKNLSLPAVRKGDMSSRKVKPEIRVKCVRFSPTGRAWSAATTEGLLTYSLDVAMVFDPYDLAIDVTPERTKQVLENREFAKALMLSFRLNEQDLILHVVESIPPQDIQLIVQHLNDIYVDKLLRFVARQIESSKHLHFYLMWCHHLLTYHGAKLKQRSGSIMPLLRTLQKNMTSHQKDLAKLCDSNRYNLQYILETSKFKRQDNDGADNLVTTDIEMADET</sequence>
<accession>A0A6S7H023</accession>
<dbReference type="Gene3D" id="2.130.10.10">
    <property type="entry name" value="YVTN repeat-like/Quinoprotein amine dehydrogenase"/>
    <property type="match status" value="2"/>
</dbReference>
<dbReference type="PROSITE" id="PS50294">
    <property type="entry name" value="WD_REPEATS_REGION"/>
    <property type="match status" value="3"/>
</dbReference>
<dbReference type="OrthoDB" id="3142434at2759"/>
<dbReference type="PANTHER" id="PTHR19858:SF0">
    <property type="entry name" value="PERIODIC TRYPTOPHAN PROTEIN 2 HOMOLOG"/>
    <property type="match status" value="1"/>
</dbReference>
<keyword evidence="4" id="KW-0677">Repeat</keyword>
<evidence type="ECO:0000256" key="2">
    <source>
        <dbReference type="ARBA" id="ARBA00010226"/>
    </source>
</evidence>
<evidence type="ECO:0000256" key="1">
    <source>
        <dbReference type="ARBA" id="ARBA00004604"/>
    </source>
</evidence>
<dbReference type="InterPro" id="IPR011047">
    <property type="entry name" value="Quinoprotein_ADH-like_sf"/>
</dbReference>
<dbReference type="Proteomes" id="UP001152795">
    <property type="component" value="Unassembled WGS sequence"/>
</dbReference>
<dbReference type="SUPFAM" id="SSF50998">
    <property type="entry name" value="Quinoprotein alcohol dehydrogenase-like"/>
    <property type="match status" value="1"/>
</dbReference>
<dbReference type="AlphaFoldDB" id="A0A6S7H023"/>
<comment type="subcellular location">
    <subcellularLocation>
        <location evidence="1">Nucleus</location>
        <location evidence="1">Nucleolus</location>
    </subcellularLocation>
</comment>
<proteinExistence type="inferred from homology"/>
<dbReference type="PROSITE" id="PS50082">
    <property type="entry name" value="WD_REPEATS_2"/>
    <property type="match status" value="4"/>
</dbReference>
<dbReference type="InterPro" id="IPR027145">
    <property type="entry name" value="PWP2"/>
</dbReference>
<dbReference type="PRINTS" id="PR00320">
    <property type="entry name" value="GPROTEINBRPT"/>
</dbReference>
<evidence type="ECO:0000256" key="5">
    <source>
        <dbReference type="ARBA" id="ARBA00023242"/>
    </source>
</evidence>
<dbReference type="InterPro" id="IPR019775">
    <property type="entry name" value="WD40_repeat_CS"/>
</dbReference>
<dbReference type="InterPro" id="IPR015943">
    <property type="entry name" value="WD40/YVTN_repeat-like_dom_sf"/>
</dbReference>
<evidence type="ECO:0000256" key="4">
    <source>
        <dbReference type="ARBA" id="ARBA00022737"/>
    </source>
</evidence>
<dbReference type="Pfam" id="PF04003">
    <property type="entry name" value="Utp12"/>
    <property type="match status" value="1"/>
</dbReference>
<keyword evidence="5" id="KW-0539">Nucleus</keyword>
<protein>
    <submittedName>
        <fullName evidence="6">Periodic tryptophan 2 homolog</fullName>
    </submittedName>
</protein>
<organism evidence="6 7">
    <name type="scientific">Paramuricea clavata</name>
    <name type="common">Red gorgonian</name>
    <name type="synonym">Violescent sea-whip</name>
    <dbReference type="NCBI Taxonomy" id="317549"/>
    <lineage>
        <taxon>Eukaryota</taxon>
        <taxon>Metazoa</taxon>
        <taxon>Cnidaria</taxon>
        <taxon>Anthozoa</taxon>
        <taxon>Octocorallia</taxon>
        <taxon>Malacalcyonacea</taxon>
        <taxon>Plexauridae</taxon>
        <taxon>Paramuricea</taxon>
    </lineage>
</organism>
<comment type="caution">
    <text evidence="6">The sequence shown here is derived from an EMBL/GenBank/DDBJ whole genome shotgun (WGS) entry which is preliminary data.</text>
</comment>
<keyword evidence="7" id="KW-1185">Reference proteome</keyword>
<dbReference type="CDD" id="cd00200">
    <property type="entry name" value="WD40"/>
    <property type="match status" value="1"/>
</dbReference>
<name>A0A6S7H023_PARCT</name>
<keyword evidence="3" id="KW-0853">WD repeat</keyword>
<dbReference type="FunFam" id="2.130.10.10:FF:000216">
    <property type="entry name" value="Periodic tryptophan protein 2 homolog"/>
    <property type="match status" value="1"/>
</dbReference>
<dbReference type="InterPro" id="IPR001680">
    <property type="entry name" value="WD40_rpt"/>
</dbReference>